<accession>W4HC40</accession>
<dbReference type="VEuPathDB" id="FungiDB:H257_00209"/>
<keyword evidence="3" id="KW-1133">Transmembrane helix</keyword>
<protein>
    <submittedName>
        <fullName evidence="5">Uncharacterized protein</fullName>
    </submittedName>
</protein>
<sequence length="65" mass="6767">MTAASKVADAAHKLVVAGLLSATAFGLYDVGRGFTVMYSRTAERQRTYDAQQAQAASGQQPSSSA</sequence>
<dbReference type="OrthoDB" id="275637at2759"/>
<reference evidence="5" key="1">
    <citation type="submission" date="2013-12" db="EMBL/GenBank/DDBJ databases">
        <title>The Genome Sequence of Aphanomyces astaci APO3.</title>
        <authorList>
            <consortium name="The Broad Institute Genomics Platform"/>
            <person name="Russ C."/>
            <person name="Tyler B."/>
            <person name="van West P."/>
            <person name="Dieguez-Uribeondo J."/>
            <person name="Young S.K."/>
            <person name="Zeng Q."/>
            <person name="Gargeya S."/>
            <person name="Fitzgerald M."/>
            <person name="Abouelleil A."/>
            <person name="Alvarado L."/>
            <person name="Chapman S.B."/>
            <person name="Gainer-Dewar J."/>
            <person name="Goldberg J."/>
            <person name="Griggs A."/>
            <person name="Gujja S."/>
            <person name="Hansen M."/>
            <person name="Howarth C."/>
            <person name="Imamovic A."/>
            <person name="Ireland A."/>
            <person name="Larimer J."/>
            <person name="McCowan C."/>
            <person name="Murphy C."/>
            <person name="Pearson M."/>
            <person name="Poon T.W."/>
            <person name="Priest M."/>
            <person name="Roberts A."/>
            <person name="Saif S."/>
            <person name="Shea T."/>
            <person name="Sykes S."/>
            <person name="Wortman J."/>
            <person name="Nusbaum C."/>
            <person name="Birren B."/>
        </authorList>
    </citation>
    <scope>NUCLEOTIDE SEQUENCE [LARGE SCALE GENOMIC DNA]</scope>
    <source>
        <strain evidence="5">APO3</strain>
    </source>
</reference>
<evidence type="ECO:0000313" key="5">
    <source>
        <dbReference type="EMBL" id="ETV88683.1"/>
    </source>
</evidence>
<organism evidence="5">
    <name type="scientific">Aphanomyces astaci</name>
    <name type="common">Crayfish plague agent</name>
    <dbReference type="NCBI Taxonomy" id="112090"/>
    <lineage>
        <taxon>Eukaryota</taxon>
        <taxon>Sar</taxon>
        <taxon>Stramenopiles</taxon>
        <taxon>Oomycota</taxon>
        <taxon>Saprolegniomycetes</taxon>
        <taxon>Saprolegniales</taxon>
        <taxon>Verrucalvaceae</taxon>
        <taxon>Aphanomyces</taxon>
    </lineage>
</organism>
<dbReference type="AlphaFoldDB" id="W4HC40"/>
<evidence type="ECO:0000256" key="3">
    <source>
        <dbReference type="ARBA" id="ARBA00022989"/>
    </source>
</evidence>
<dbReference type="GeneID" id="20802205"/>
<comment type="subcellular location">
    <subcellularLocation>
        <location evidence="1">Membrane</location>
        <topology evidence="1">Single-pass membrane protein</topology>
    </subcellularLocation>
</comment>
<gene>
    <name evidence="5" type="ORF">H257_00209</name>
</gene>
<evidence type="ECO:0000256" key="1">
    <source>
        <dbReference type="ARBA" id="ARBA00004167"/>
    </source>
</evidence>
<name>W4HC40_APHAT</name>
<evidence type="ECO:0000256" key="2">
    <source>
        <dbReference type="ARBA" id="ARBA00022692"/>
    </source>
</evidence>
<dbReference type="EMBL" id="KI913114">
    <property type="protein sequence ID" value="ETV88683.1"/>
    <property type="molecule type" value="Genomic_DNA"/>
</dbReference>
<dbReference type="GO" id="GO:0016020">
    <property type="term" value="C:membrane"/>
    <property type="evidence" value="ECO:0007669"/>
    <property type="project" value="UniProtKB-SubCell"/>
</dbReference>
<keyword evidence="4" id="KW-0472">Membrane</keyword>
<keyword evidence="2" id="KW-0812">Transmembrane</keyword>
<proteinExistence type="predicted"/>
<dbReference type="RefSeq" id="XP_009821083.1">
    <property type="nucleotide sequence ID" value="XM_009822781.1"/>
</dbReference>
<evidence type="ECO:0000256" key="4">
    <source>
        <dbReference type="ARBA" id="ARBA00023136"/>
    </source>
</evidence>
<dbReference type="InterPro" id="IPR029208">
    <property type="entry name" value="COX14"/>
</dbReference>
<dbReference type="Pfam" id="PF14880">
    <property type="entry name" value="COX14"/>
    <property type="match status" value="1"/>
</dbReference>